<dbReference type="EMBL" id="CP097502">
    <property type="protein sequence ID" value="URD71843.1"/>
    <property type="molecule type" value="Genomic_DNA"/>
</dbReference>
<sequence length="65" mass="7738">MSVMLPQLMGSLLFLTKLEMRRKQEVARVRRKHRRETMWVAYNQMKPINIQQKAENGFAAVDCRC</sequence>
<evidence type="ECO:0000313" key="1">
    <source>
        <dbReference type="EMBL" id="URD71843.1"/>
    </source>
</evidence>
<organism evidence="1 2">
    <name type="scientific">Musa troglodytarum</name>
    <name type="common">fe'i banana</name>
    <dbReference type="NCBI Taxonomy" id="320322"/>
    <lineage>
        <taxon>Eukaryota</taxon>
        <taxon>Viridiplantae</taxon>
        <taxon>Streptophyta</taxon>
        <taxon>Embryophyta</taxon>
        <taxon>Tracheophyta</taxon>
        <taxon>Spermatophyta</taxon>
        <taxon>Magnoliopsida</taxon>
        <taxon>Liliopsida</taxon>
        <taxon>Zingiberales</taxon>
        <taxon>Musaceae</taxon>
        <taxon>Musa</taxon>
    </lineage>
</organism>
<name>A0A9E7E7D1_9LILI</name>
<keyword evidence="2" id="KW-1185">Reference proteome</keyword>
<evidence type="ECO:0000313" key="2">
    <source>
        <dbReference type="Proteomes" id="UP001055439"/>
    </source>
</evidence>
<gene>
    <name evidence="1" type="ORF">MUK42_09892</name>
</gene>
<protein>
    <submittedName>
        <fullName evidence="1">Uncharacterized protein</fullName>
    </submittedName>
</protein>
<accession>A0A9E7E7D1</accession>
<dbReference type="Proteomes" id="UP001055439">
    <property type="component" value="Chromosome 1"/>
</dbReference>
<proteinExistence type="predicted"/>
<dbReference type="AlphaFoldDB" id="A0A9E7E7D1"/>
<reference evidence="1" key="1">
    <citation type="submission" date="2022-05" db="EMBL/GenBank/DDBJ databases">
        <title>The Musa troglodytarum L. genome provides insights into the mechanism of non-climacteric behaviour and enrichment of carotenoids.</title>
        <authorList>
            <person name="Wang J."/>
        </authorList>
    </citation>
    <scope>NUCLEOTIDE SEQUENCE</scope>
    <source>
        <tissue evidence="1">Leaf</tissue>
    </source>
</reference>